<organism evidence="1">
    <name type="scientific">marine metagenome</name>
    <dbReference type="NCBI Taxonomy" id="408172"/>
    <lineage>
        <taxon>unclassified sequences</taxon>
        <taxon>metagenomes</taxon>
        <taxon>ecological metagenomes</taxon>
    </lineage>
</organism>
<dbReference type="EMBL" id="UINC01000944">
    <property type="protein sequence ID" value="SUZ64866.1"/>
    <property type="molecule type" value="Genomic_DNA"/>
</dbReference>
<protein>
    <submittedName>
        <fullName evidence="1">Uncharacterized protein</fullName>
    </submittedName>
</protein>
<dbReference type="AlphaFoldDB" id="A0A381PCZ4"/>
<reference evidence="1" key="1">
    <citation type="submission" date="2018-05" db="EMBL/GenBank/DDBJ databases">
        <authorList>
            <person name="Lanie J.A."/>
            <person name="Ng W.-L."/>
            <person name="Kazmierczak K.M."/>
            <person name="Andrzejewski T.M."/>
            <person name="Davidsen T.M."/>
            <person name="Wayne K.J."/>
            <person name="Tettelin H."/>
            <person name="Glass J.I."/>
            <person name="Rusch D."/>
            <person name="Podicherti R."/>
            <person name="Tsui H.-C.T."/>
            <person name="Winkler M.E."/>
        </authorList>
    </citation>
    <scope>NUCLEOTIDE SEQUENCE</scope>
</reference>
<sequence>MAEVHALPRELSFWCLLWSSRDDDVFTTLEVILTADASRDLFDFLAGREKRIDVTLNCFASFIDRSGRWRFTISSQNECPFPTPSDRN</sequence>
<evidence type="ECO:0000313" key="1">
    <source>
        <dbReference type="EMBL" id="SUZ64866.1"/>
    </source>
</evidence>
<accession>A0A381PCZ4</accession>
<gene>
    <name evidence="1" type="ORF">METZ01_LOCUS17720</name>
</gene>
<proteinExistence type="predicted"/>
<name>A0A381PCZ4_9ZZZZ</name>